<dbReference type="Pfam" id="PF13487">
    <property type="entry name" value="HD_5"/>
    <property type="match status" value="1"/>
</dbReference>
<protein>
    <submittedName>
        <fullName evidence="2">HD domain-containing protein</fullName>
    </submittedName>
</protein>
<evidence type="ECO:0000313" key="3">
    <source>
        <dbReference type="Proteomes" id="UP000190625"/>
    </source>
</evidence>
<evidence type="ECO:0000259" key="1">
    <source>
        <dbReference type="PROSITE" id="PS51832"/>
    </source>
</evidence>
<organism evidence="2 3">
    <name type="scientific">Selenihalanaerobacter shriftii</name>
    <dbReference type="NCBI Taxonomy" id="142842"/>
    <lineage>
        <taxon>Bacteria</taxon>
        <taxon>Bacillati</taxon>
        <taxon>Bacillota</taxon>
        <taxon>Clostridia</taxon>
        <taxon>Halanaerobiales</taxon>
        <taxon>Halobacteroidaceae</taxon>
        <taxon>Selenihalanaerobacter</taxon>
    </lineage>
</organism>
<dbReference type="CDD" id="cd00077">
    <property type="entry name" value="HDc"/>
    <property type="match status" value="1"/>
</dbReference>
<dbReference type="RefSeq" id="WP_078808750.1">
    <property type="nucleotide sequence ID" value="NZ_FUWM01000003.1"/>
</dbReference>
<dbReference type="PANTHER" id="PTHR43155:SF2">
    <property type="entry name" value="CYCLIC DI-GMP PHOSPHODIESTERASE PA4108"/>
    <property type="match status" value="1"/>
</dbReference>
<gene>
    <name evidence="2" type="ORF">SAMN02745118_00222</name>
</gene>
<dbReference type="Gene3D" id="1.10.3210.10">
    <property type="entry name" value="Hypothetical protein af1432"/>
    <property type="match status" value="1"/>
</dbReference>
<dbReference type="PROSITE" id="PS51832">
    <property type="entry name" value="HD_GYP"/>
    <property type="match status" value="1"/>
</dbReference>
<dbReference type="STRING" id="142842.SAMN02745118_00222"/>
<dbReference type="SMART" id="SM00471">
    <property type="entry name" value="HDc"/>
    <property type="match status" value="1"/>
</dbReference>
<dbReference type="InterPro" id="IPR003607">
    <property type="entry name" value="HD/PDEase_dom"/>
</dbReference>
<dbReference type="EMBL" id="FUWM01000003">
    <property type="protein sequence ID" value="SJZ31430.1"/>
    <property type="molecule type" value="Genomic_DNA"/>
</dbReference>
<proteinExistence type="predicted"/>
<dbReference type="Proteomes" id="UP000190625">
    <property type="component" value="Unassembled WGS sequence"/>
</dbReference>
<dbReference type="AlphaFoldDB" id="A0A1T4JMK8"/>
<reference evidence="3" key="1">
    <citation type="submission" date="2017-02" db="EMBL/GenBank/DDBJ databases">
        <authorList>
            <person name="Varghese N."/>
            <person name="Submissions S."/>
        </authorList>
    </citation>
    <scope>NUCLEOTIDE SEQUENCE [LARGE SCALE GENOMIC DNA]</scope>
    <source>
        <strain evidence="3">ATCC BAA-73</strain>
    </source>
</reference>
<evidence type="ECO:0000313" key="2">
    <source>
        <dbReference type="EMBL" id="SJZ31430.1"/>
    </source>
</evidence>
<dbReference type="InterPro" id="IPR037522">
    <property type="entry name" value="HD_GYP_dom"/>
</dbReference>
<accession>A0A1T4JMK8</accession>
<sequence>MEGSEEEQNLKDEKTEIISEQIEKEIKIITKEYVQNVSISKQVSDMIKFEAILGIIEEIVEGIIDNEDILHNLESIMNFKDDKFFHLINVTVLSLMLGSSLKYNKEWLRILGIGAFLHDIGETKVPAKILNKPSKLSPAEFAEEQKHTLYGYEFLEQQENINELSALIAYQHHERCDGSGYPQGLLKRDIHEFSRIVAIADVFDAMRNDRVYRSAFKIKEVIEYLYTMITWNKLDNQLIEKFLECLVPYSIGTKVKLNDNYEGVVTQIKENFNMRPVVKVLKKDGKELDESFEIDLEKKLNFVIEEVG</sequence>
<feature type="domain" description="HD-GYP" evidence="1">
    <location>
        <begin position="62"/>
        <end position="258"/>
    </location>
</feature>
<keyword evidence="3" id="KW-1185">Reference proteome</keyword>
<dbReference type="SUPFAM" id="SSF109604">
    <property type="entry name" value="HD-domain/PDEase-like"/>
    <property type="match status" value="1"/>
</dbReference>
<name>A0A1T4JMK8_9FIRM</name>
<dbReference type="OrthoDB" id="9804747at2"/>
<dbReference type="PANTHER" id="PTHR43155">
    <property type="entry name" value="CYCLIC DI-GMP PHOSPHODIESTERASE PA4108-RELATED"/>
    <property type="match status" value="1"/>
</dbReference>